<dbReference type="InterPro" id="IPR020103">
    <property type="entry name" value="PsdUridine_synth_cat_dom_sf"/>
</dbReference>
<evidence type="ECO:0000256" key="3">
    <source>
        <dbReference type="ARBA" id="ARBA00023235"/>
    </source>
</evidence>
<dbReference type="OrthoDB" id="9811823at2"/>
<comment type="caution">
    <text evidence="4">Lacks conserved residue(s) required for the propagation of feature annotation.</text>
</comment>
<dbReference type="RefSeq" id="WP_048571575.1">
    <property type="nucleotide sequence ID" value="NZ_LFVU01000028.1"/>
</dbReference>
<dbReference type="CDD" id="cd02570">
    <property type="entry name" value="PseudoU_synth_EcTruA"/>
    <property type="match status" value="1"/>
</dbReference>
<dbReference type="InterPro" id="IPR020097">
    <property type="entry name" value="PsdUridine_synth_TruA_a/b_dom"/>
</dbReference>
<dbReference type="PIRSF" id="PIRSF001430">
    <property type="entry name" value="tRNA_psdUrid_synth"/>
    <property type="match status" value="1"/>
</dbReference>
<evidence type="ECO:0000256" key="7">
    <source>
        <dbReference type="RuleBase" id="RU003792"/>
    </source>
</evidence>
<accession>A0A0J8D5S7</accession>
<dbReference type="Gene3D" id="3.30.70.580">
    <property type="entry name" value="Pseudouridine synthase I, catalytic domain, N-terminal subdomain"/>
    <property type="match status" value="1"/>
</dbReference>
<dbReference type="EC" id="5.4.99.12" evidence="4"/>
<evidence type="ECO:0000256" key="1">
    <source>
        <dbReference type="ARBA" id="ARBA00009375"/>
    </source>
</evidence>
<feature type="domain" description="Pseudouridine synthase I TruA alpha/beta" evidence="8">
    <location>
        <begin position="143"/>
        <end position="244"/>
    </location>
</feature>
<dbReference type="Pfam" id="PF01416">
    <property type="entry name" value="PseudoU_synth_1"/>
    <property type="match status" value="2"/>
</dbReference>
<comment type="catalytic activity">
    <reaction evidence="4 7">
        <text>uridine(38/39/40) in tRNA = pseudouridine(38/39/40) in tRNA</text>
        <dbReference type="Rhea" id="RHEA:22376"/>
        <dbReference type="Rhea" id="RHEA-COMP:10085"/>
        <dbReference type="Rhea" id="RHEA-COMP:10087"/>
        <dbReference type="ChEBI" id="CHEBI:65314"/>
        <dbReference type="ChEBI" id="CHEBI:65315"/>
        <dbReference type="EC" id="5.4.99.12"/>
    </reaction>
</comment>
<dbReference type="HAMAP" id="MF_00171">
    <property type="entry name" value="TruA"/>
    <property type="match status" value="1"/>
</dbReference>
<name>A0A0J8D5S7_CLOCY</name>
<evidence type="ECO:0000256" key="6">
    <source>
        <dbReference type="PIRSR" id="PIRSR001430-2"/>
    </source>
</evidence>
<evidence type="ECO:0000256" key="4">
    <source>
        <dbReference type="HAMAP-Rule" id="MF_00171"/>
    </source>
</evidence>
<keyword evidence="2 4" id="KW-0819">tRNA processing</keyword>
<evidence type="ECO:0000259" key="8">
    <source>
        <dbReference type="Pfam" id="PF01416"/>
    </source>
</evidence>
<dbReference type="PANTHER" id="PTHR11142:SF0">
    <property type="entry name" value="TRNA PSEUDOURIDINE SYNTHASE-LIKE 1"/>
    <property type="match status" value="1"/>
</dbReference>
<dbReference type="GO" id="GO:0160147">
    <property type="term" value="F:tRNA pseudouridine(38-40) synthase activity"/>
    <property type="evidence" value="ECO:0007669"/>
    <property type="project" value="UniProtKB-EC"/>
</dbReference>
<sequence length="244" mass="28005">MRNIKLTLEYDGTNYCGWQRQINGISIEETLEKVIIDLFEEDIKILGSSRTDSGVHARGQVVCFKTKSTIPTHKIPGAINSRLPRDIVVVYAEEVDMDFHPIYSTKGKMYSYRIINRKMEPALMRNYYWHVGYNLNFEHMQKAATYFIGEHDFSSFKSQGGSTKDSIREIYSLNLTKDGDYITVTIEGNGFLYNMVRIIVGTLIDVGRGRIPYDSIGDIIKSKDRRRAGITAQAHGLYLEKVYY</sequence>
<evidence type="ECO:0000256" key="2">
    <source>
        <dbReference type="ARBA" id="ARBA00022694"/>
    </source>
</evidence>
<dbReference type="GO" id="GO:0031119">
    <property type="term" value="P:tRNA pseudouridine synthesis"/>
    <property type="evidence" value="ECO:0007669"/>
    <property type="project" value="UniProtKB-UniRule"/>
</dbReference>
<comment type="similarity">
    <text evidence="1 4 7">Belongs to the tRNA pseudouridine synthase TruA family.</text>
</comment>
<organism evidence="9 10">
    <name type="scientific">Clostridium cylindrosporum DSM 605</name>
    <dbReference type="NCBI Taxonomy" id="1121307"/>
    <lineage>
        <taxon>Bacteria</taxon>
        <taxon>Bacillati</taxon>
        <taxon>Bacillota</taxon>
        <taxon>Clostridia</taxon>
        <taxon>Eubacteriales</taxon>
        <taxon>Clostridiaceae</taxon>
        <taxon>Clostridium</taxon>
    </lineage>
</organism>
<comment type="caution">
    <text evidence="9">The sequence shown here is derived from an EMBL/GenBank/DDBJ whole genome shotgun (WGS) entry which is preliminary data.</text>
</comment>
<dbReference type="InterPro" id="IPR020094">
    <property type="entry name" value="TruA/RsuA/RluB/E/F_N"/>
</dbReference>
<feature type="domain" description="Pseudouridine synthase I TruA alpha/beta" evidence="8">
    <location>
        <begin position="9"/>
        <end position="103"/>
    </location>
</feature>
<dbReference type="PANTHER" id="PTHR11142">
    <property type="entry name" value="PSEUDOURIDYLATE SYNTHASE"/>
    <property type="match status" value="1"/>
</dbReference>
<evidence type="ECO:0000313" key="10">
    <source>
        <dbReference type="Proteomes" id="UP000036756"/>
    </source>
</evidence>
<keyword evidence="10" id="KW-1185">Reference proteome</keyword>
<dbReference type="InterPro" id="IPR020095">
    <property type="entry name" value="PsdUridine_synth_TruA_C"/>
</dbReference>
<proteinExistence type="inferred from homology"/>
<dbReference type="PATRIC" id="fig|1121307.3.peg.807"/>
<evidence type="ECO:0000256" key="5">
    <source>
        <dbReference type="PIRSR" id="PIRSR001430-1"/>
    </source>
</evidence>
<dbReference type="SUPFAM" id="SSF55120">
    <property type="entry name" value="Pseudouridine synthase"/>
    <property type="match status" value="1"/>
</dbReference>
<dbReference type="EMBL" id="LFVU01000028">
    <property type="protein sequence ID" value="KMT21207.1"/>
    <property type="molecule type" value="Genomic_DNA"/>
</dbReference>
<feature type="binding site" evidence="4 6">
    <location>
        <position position="110"/>
    </location>
    <ligand>
        <name>substrate</name>
    </ligand>
</feature>
<keyword evidence="3 4" id="KW-0413">Isomerase</keyword>
<dbReference type="GO" id="GO:0003723">
    <property type="term" value="F:RNA binding"/>
    <property type="evidence" value="ECO:0007669"/>
    <property type="project" value="InterPro"/>
</dbReference>
<feature type="active site" description="Nucleophile" evidence="4 5">
    <location>
        <position position="52"/>
    </location>
</feature>
<dbReference type="STRING" id="1121307.CLCY_1c04410"/>
<dbReference type="NCBIfam" id="TIGR00071">
    <property type="entry name" value="hisT_truA"/>
    <property type="match status" value="1"/>
</dbReference>
<dbReference type="FunFam" id="3.30.70.580:FF:000001">
    <property type="entry name" value="tRNA pseudouridine synthase A"/>
    <property type="match status" value="1"/>
</dbReference>
<comment type="function">
    <text evidence="4">Formation of pseudouridine at positions 38, 39 and 40 in the anticodon stem and loop of transfer RNAs.</text>
</comment>
<evidence type="ECO:0000313" key="9">
    <source>
        <dbReference type="EMBL" id="KMT21207.1"/>
    </source>
</evidence>
<dbReference type="InterPro" id="IPR001406">
    <property type="entry name" value="PsdUridine_synth_TruA"/>
</dbReference>
<protein>
    <recommendedName>
        <fullName evidence="4">tRNA pseudouridine synthase A</fullName>
        <ecNumber evidence="4">5.4.99.12</ecNumber>
    </recommendedName>
    <alternativeName>
        <fullName evidence="4">tRNA pseudouridine(38-40) synthase</fullName>
    </alternativeName>
    <alternativeName>
        <fullName evidence="4">tRNA pseudouridylate synthase I</fullName>
    </alternativeName>
    <alternativeName>
        <fullName evidence="4">tRNA-uridine isomerase I</fullName>
    </alternativeName>
</protein>
<dbReference type="AlphaFoldDB" id="A0A0J8D5S7"/>
<dbReference type="Proteomes" id="UP000036756">
    <property type="component" value="Unassembled WGS sequence"/>
</dbReference>
<comment type="subunit">
    <text evidence="4">Homodimer.</text>
</comment>
<gene>
    <name evidence="4 9" type="primary">truA</name>
    <name evidence="9" type="ORF">CLCY_1c04410</name>
</gene>
<reference evidence="9 10" key="1">
    <citation type="submission" date="2015-06" db="EMBL/GenBank/DDBJ databases">
        <title>Draft genome sequence of the purine-degrading Clostridium cylindrosporum HC-1 (DSM 605).</title>
        <authorList>
            <person name="Poehlein A."/>
            <person name="Schiel-Bengelsdorf B."/>
            <person name="Bengelsdorf F."/>
            <person name="Daniel R."/>
            <person name="Duerre P."/>
        </authorList>
    </citation>
    <scope>NUCLEOTIDE SEQUENCE [LARGE SCALE GENOMIC DNA]</scope>
    <source>
        <strain evidence="9 10">DSM 605</strain>
    </source>
</reference>
<dbReference type="Gene3D" id="3.30.70.660">
    <property type="entry name" value="Pseudouridine synthase I, catalytic domain, C-terminal subdomain"/>
    <property type="match status" value="1"/>
</dbReference>